<dbReference type="PATRIC" id="fig|1432052.4.peg.596"/>
<proteinExistence type="predicted"/>
<dbReference type="AlphaFoldDB" id="A0A1E3AJI9"/>
<dbReference type="GO" id="GO:0016853">
    <property type="term" value="F:isomerase activity"/>
    <property type="evidence" value="ECO:0007669"/>
    <property type="project" value="UniProtKB-KW"/>
</dbReference>
<sequence length="278" mass="30915">MQIGIRLHDTLPMALPERLAHTRKQGFSCAHVALSKVIDDFEIKNSTLTPGFAMYLKKLFACNDLDVAVLGCYLNLADPDGARLAETIEKYKAQIRFASWLGAGVVGTETGNPNSLYVPDPASRTEEALYTFTKNLSCVVEYAEKMGVVVAIEPVCRHIVYDARRARQVLRSIQSPNLQIILDPVNLLDDCDAGRYKDVVKEAIEVLGEDVAVIHVKDFSVSDGKIVSMAAGTGIMDYSDLIRFMKMDKPYIHATLEDTVPENAVQAREFMERLWNEA</sequence>
<gene>
    <name evidence="2" type="ORF">BEI61_00533</name>
</gene>
<dbReference type="PANTHER" id="PTHR12110:SF21">
    <property type="entry name" value="XYLOSE ISOMERASE-LIKE TIM BARREL DOMAIN-CONTAINING PROTEIN"/>
    <property type="match status" value="1"/>
</dbReference>
<reference evidence="2 3" key="1">
    <citation type="submission" date="2016-07" db="EMBL/GenBank/DDBJ databases">
        <title>Characterization of isolates of Eisenbergiella tayi derived from blood cultures, using whole genome sequencing.</title>
        <authorList>
            <person name="Burdz T."/>
            <person name="Wiebe D."/>
            <person name="Huynh C."/>
            <person name="Bernard K."/>
        </authorList>
    </citation>
    <scope>NUCLEOTIDE SEQUENCE [LARGE SCALE GENOMIC DNA]</scope>
    <source>
        <strain evidence="2 3">NML 110608</strain>
    </source>
</reference>
<dbReference type="EMBL" id="MCGH01000001">
    <property type="protein sequence ID" value="ODM08904.1"/>
    <property type="molecule type" value="Genomic_DNA"/>
</dbReference>
<dbReference type="SUPFAM" id="SSF51658">
    <property type="entry name" value="Xylose isomerase-like"/>
    <property type="match status" value="1"/>
</dbReference>
<dbReference type="InterPro" id="IPR050312">
    <property type="entry name" value="IolE/XylAMocC-like"/>
</dbReference>
<name>A0A1E3AJI9_9FIRM</name>
<evidence type="ECO:0000313" key="3">
    <source>
        <dbReference type="Proteomes" id="UP000094067"/>
    </source>
</evidence>
<dbReference type="Proteomes" id="UP000094067">
    <property type="component" value="Unassembled WGS sequence"/>
</dbReference>
<dbReference type="InterPro" id="IPR036237">
    <property type="entry name" value="Xyl_isomerase-like_sf"/>
</dbReference>
<keyword evidence="2" id="KW-0413">Isomerase</keyword>
<dbReference type="InterPro" id="IPR013022">
    <property type="entry name" value="Xyl_isomerase-like_TIM-brl"/>
</dbReference>
<evidence type="ECO:0000259" key="1">
    <source>
        <dbReference type="Pfam" id="PF01261"/>
    </source>
</evidence>
<dbReference type="RefSeq" id="WP_069151136.1">
    <property type="nucleotide sequence ID" value="NZ_MCGH01000001.1"/>
</dbReference>
<dbReference type="Pfam" id="PF01261">
    <property type="entry name" value="AP_endonuc_2"/>
    <property type="match status" value="1"/>
</dbReference>
<accession>A0A1E3AJI9</accession>
<protein>
    <submittedName>
        <fullName evidence="2">Xylose isomerase-like TIM barrel</fullName>
    </submittedName>
</protein>
<comment type="caution">
    <text evidence="2">The sequence shown here is derived from an EMBL/GenBank/DDBJ whole genome shotgun (WGS) entry which is preliminary data.</text>
</comment>
<organism evidence="2 3">
    <name type="scientific">Eisenbergiella tayi</name>
    <dbReference type="NCBI Taxonomy" id="1432052"/>
    <lineage>
        <taxon>Bacteria</taxon>
        <taxon>Bacillati</taxon>
        <taxon>Bacillota</taxon>
        <taxon>Clostridia</taxon>
        <taxon>Lachnospirales</taxon>
        <taxon>Lachnospiraceae</taxon>
        <taxon>Eisenbergiella</taxon>
    </lineage>
</organism>
<evidence type="ECO:0000313" key="2">
    <source>
        <dbReference type="EMBL" id="ODM08904.1"/>
    </source>
</evidence>
<feature type="domain" description="Xylose isomerase-like TIM barrel" evidence="1">
    <location>
        <begin position="54"/>
        <end position="273"/>
    </location>
</feature>
<dbReference type="Gene3D" id="3.20.20.150">
    <property type="entry name" value="Divalent-metal-dependent TIM barrel enzymes"/>
    <property type="match status" value="1"/>
</dbReference>
<dbReference type="PANTHER" id="PTHR12110">
    <property type="entry name" value="HYDROXYPYRUVATE ISOMERASE"/>
    <property type="match status" value="1"/>
</dbReference>